<keyword evidence="3" id="KW-1185">Reference proteome</keyword>
<gene>
    <name evidence="2" type="ORF">GCM10009682_16380</name>
</gene>
<protein>
    <recommendedName>
        <fullName evidence="4">PKD domain containing protein</fullName>
    </recommendedName>
</protein>
<feature type="chain" id="PRO_5045319443" description="PKD domain containing protein" evidence="1">
    <location>
        <begin position="25"/>
        <end position="418"/>
    </location>
</feature>
<keyword evidence="1" id="KW-0732">Signal</keyword>
<accession>A0ABN2LP08</accession>
<evidence type="ECO:0000256" key="1">
    <source>
        <dbReference type="SAM" id="SignalP"/>
    </source>
</evidence>
<sequence length="418" mass="45442">MRRYLAVLIALSVAFVSWTTPGYADMQQPAVVSADPVDWTPNIFNGQVNAIAVVGDTVVVGGDFSRIAEAGQRRAIRRPFLFAFHATTGRFRDFRPDLDGPVNALVPGPNDTVIVGGAFRWVNDQRRRGIVKLNLFNGEISDGFEGTIDTGEVRAMEIHGNDLYVAGNFSSAGGGRQPVLTRLDARTGLADREFQISITAPNHPRVKLEDISLSPDGRKLVIIGEITRVNGEPRSQLAVLNVGSRRPTVDPWYTMAYDSLCHRAFDTYVRAVDFSPNGAYFVVVTTGAISGPRRMCDTAARFDPQGSGEHGPTWVNHTGGDTLSAVSVTGAAVYVGGHQRWMSNPYGRNFAARGAIPRLGIAALDPRDGSVFDWNPTRTRGKGVEAMVATSYGLFVGSDTDRLGYEYHGKLGMFPLHR</sequence>
<dbReference type="InterPro" id="IPR013431">
    <property type="entry name" value="Delta_60_rpt"/>
</dbReference>
<comment type="caution">
    <text evidence="2">The sequence shown here is derived from an EMBL/GenBank/DDBJ whole genome shotgun (WGS) entry which is preliminary data.</text>
</comment>
<organism evidence="2 3">
    <name type="scientific">Luedemannella flava</name>
    <dbReference type="NCBI Taxonomy" id="349316"/>
    <lineage>
        <taxon>Bacteria</taxon>
        <taxon>Bacillati</taxon>
        <taxon>Actinomycetota</taxon>
        <taxon>Actinomycetes</taxon>
        <taxon>Micromonosporales</taxon>
        <taxon>Micromonosporaceae</taxon>
        <taxon>Luedemannella</taxon>
    </lineage>
</organism>
<dbReference type="Pfam" id="PF17164">
    <property type="entry name" value="DUF5122"/>
    <property type="match status" value="1"/>
</dbReference>
<evidence type="ECO:0008006" key="4">
    <source>
        <dbReference type="Google" id="ProtNLM"/>
    </source>
</evidence>
<evidence type="ECO:0000313" key="3">
    <source>
        <dbReference type="Proteomes" id="UP001500218"/>
    </source>
</evidence>
<dbReference type="Proteomes" id="UP001500218">
    <property type="component" value="Unassembled WGS sequence"/>
</dbReference>
<dbReference type="RefSeq" id="WP_344127978.1">
    <property type="nucleotide sequence ID" value="NZ_BAAALT010000039.1"/>
</dbReference>
<dbReference type="SUPFAM" id="SSF50998">
    <property type="entry name" value="Quinoprotein alcohol dehydrogenase-like"/>
    <property type="match status" value="1"/>
</dbReference>
<proteinExistence type="predicted"/>
<dbReference type="EMBL" id="BAAALT010000039">
    <property type="protein sequence ID" value="GAA1795367.1"/>
    <property type="molecule type" value="Genomic_DNA"/>
</dbReference>
<feature type="signal peptide" evidence="1">
    <location>
        <begin position="1"/>
        <end position="24"/>
    </location>
</feature>
<reference evidence="2 3" key="1">
    <citation type="journal article" date="2019" name="Int. J. Syst. Evol. Microbiol.">
        <title>The Global Catalogue of Microorganisms (GCM) 10K type strain sequencing project: providing services to taxonomists for standard genome sequencing and annotation.</title>
        <authorList>
            <consortium name="The Broad Institute Genomics Platform"/>
            <consortium name="The Broad Institute Genome Sequencing Center for Infectious Disease"/>
            <person name="Wu L."/>
            <person name="Ma J."/>
        </authorList>
    </citation>
    <scope>NUCLEOTIDE SEQUENCE [LARGE SCALE GENOMIC DNA]</scope>
    <source>
        <strain evidence="2 3">JCM 13250</strain>
    </source>
</reference>
<name>A0ABN2LP08_9ACTN</name>
<evidence type="ECO:0000313" key="2">
    <source>
        <dbReference type="EMBL" id="GAA1795367.1"/>
    </source>
</evidence>
<dbReference type="InterPro" id="IPR011047">
    <property type="entry name" value="Quinoprotein_ADH-like_sf"/>
</dbReference>